<reference evidence="6" key="1">
    <citation type="journal article" date="2020" name="bioRxiv">
        <title>Comparative genomics of Chlamydomonas.</title>
        <authorList>
            <person name="Craig R.J."/>
            <person name="Hasan A.R."/>
            <person name="Ness R.W."/>
            <person name="Keightley P.D."/>
        </authorList>
    </citation>
    <scope>NUCLEOTIDE SEQUENCE</scope>
    <source>
        <strain evidence="6">CCAP 11/173</strain>
    </source>
</reference>
<dbReference type="Gene3D" id="2.120.10.30">
    <property type="entry name" value="TolB, C-terminal domain"/>
    <property type="match status" value="1"/>
</dbReference>
<sequence length="787" mass="77953">MGTTSHNGLELAPPMALIAGPGTRPRNSMLYSATNGFYGAVFDVYSLCLWVVDNCALLRVEVGGEGGGHGGTTTVHAVAGDVEEEDNRDGAGANARFDHPNFLACDGHGRVFVEAGTCIRVVRQPPSWRAYGSGGGGGCGHGGYFDHYGTPAGAAAGGGWGAAADARRASGAAAADPGAAAVAAATGQAAGAAAAAAAAGPARRGGGGEGEGGGLDDPEELEEAVVSTMQFEAPSAIKGLAYVGGGGGAVVGHTGAGAGAGAGGAGVPGGHGWRHANGVGGGGIGAGAGAGAHARRGSMDAAAGSAGNTPQRHPQDQQQGQGQGQGQHHPEPYLVFATRSALYKLSLPGSLTGELGGAVAAAAAAAARDGGGGGGGGRANGIRDDGAGGGNVGAAAAAAAMDAAGEGAGLRQQGQPPLPPFFGQPHQHQHQQQHPHQQHQGGRMAAVLLAGREDEIGEADGPGAAARFTDIWGIAVDAAGNVYLADRDEDAGSTAVRVYSAADGCVSTVLAGLEGRLGRPAVLPNGYLALCGGEVVQVLDLGIAPPRLAVPGADGGGGGGGGGRCGAYGRCAAGGGGGGGGWGGAGGHMLPPRSLPADLGALLDAQPDGTADLTIRVGERRFPVHRAILSARCDYFKQRLAGDAFEDARAAELELPDADPDAFALLLRWLYTGGADVPSDQARSVAELADRLLLPELCAEAQGVVASSVTAGSVVDCLLWAWGCCESRGPGGFGQLLGDLKGWYLEHHDEVLRVADASLERLSAESPRLMVELMRGLSRSAKRARLR</sequence>
<accession>A0A836B9S4</accession>
<feature type="compositionally biased region" description="Low complexity" evidence="4">
    <location>
        <begin position="405"/>
        <end position="415"/>
    </location>
</feature>
<dbReference type="PANTHER" id="PTHR46231:SF1">
    <property type="entry name" value="ANKYRIN REPEAT AND BTB_POZ DOMAIN-CONTAINING PROTEIN 1"/>
    <property type="match status" value="1"/>
</dbReference>
<keyword evidence="7" id="KW-1185">Reference proteome</keyword>
<dbReference type="PANTHER" id="PTHR46231">
    <property type="entry name" value="ANKYRIN REPEAT AND BTB/POZ DOMAIN-CONTAINING PROTEIN 1"/>
    <property type="match status" value="1"/>
</dbReference>
<evidence type="ECO:0000256" key="2">
    <source>
        <dbReference type="ARBA" id="ARBA00022737"/>
    </source>
</evidence>
<evidence type="ECO:0000259" key="5">
    <source>
        <dbReference type="PROSITE" id="PS50097"/>
    </source>
</evidence>
<feature type="region of interest" description="Disordered" evidence="4">
    <location>
        <begin position="405"/>
        <end position="441"/>
    </location>
</feature>
<gene>
    <name evidence="6" type="ORF">HYH02_003097</name>
</gene>
<keyword evidence="2" id="KW-0677">Repeat</keyword>
<dbReference type="EMBL" id="JAEHOD010000006">
    <property type="protein sequence ID" value="KAG2452061.1"/>
    <property type="molecule type" value="Genomic_DNA"/>
</dbReference>
<dbReference type="OrthoDB" id="537338at2759"/>
<evidence type="ECO:0000256" key="3">
    <source>
        <dbReference type="ARBA" id="ARBA00023043"/>
    </source>
</evidence>
<dbReference type="GO" id="GO:0005737">
    <property type="term" value="C:cytoplasm"/>
    <property type="evidence" value="ECO:0007669"/>
    <property type="project" value="TreeGrafter"/>
</dbReference>
<dbReference type="AlphaFoldDB" id="A0A836B9S4"/>
<protein>
    <recommendedName>
        <fullName evidence="5">BTB domain-containing protein</fullName>
    </recommendedName>
</protein>
<dbReference type="CDD" id="cd18186">
    <property type="entry name" value="BTB_POZ_ZBTB_KLHL-like"/>
    <property type="match status" value="1"/>
</dbReference>
<dbReference type="GO" id="GO:0000151">
    <property type="term" value="C:ubiquitin ligase complex"/>
    <property type="evidence" value="ECO:0007669"/>
    <property type="project" value="TreeGrafter"/>
</dbReference>
<dbReference type="InterPro" id="IPR011042">
    <property type="entry name" value="6-blade_b-propeller_TolB-like"/>
</dbReference>
<dbReference type="InterPro" id="IPR044515">
    <property type="entry name" value="ABTB1"/>
</dbReference>
<dbReference type="PROSITE" id="PS50097">
    <property type="entry name" value="BTB"/>
    <property type="match status" value="1"/>
</dbReference>
<dbReference type="SUPFAM" id="SSF63829">
    <property type="entry name" value="Calcium-dependent phosphotriesterase"/>
    <property type="match status" value="1"/>
</dbReference>
<name>A0A836B9S4_9CHLO</name>
<comment type="pathway">
    <text evidence="1">Protein modification; protein ubiquitination.</text>
</comment>
<evidence type="ECO:0000256" key="4">
    <source>
        <dbReference type="SAM" id="MobiDB-lite"/>
    </source>
</evidence>
<dbReference type="Proteomes" id="UP000613740">
    <property type="component" value="Unassembled WGS sequence"/>
</dbReference>
<dbReference type="SMART" id="SM00225">
    <property type="entry name" value="BTB"/>
    <property type="match status" value="1"/>
</dbReference>
<comment type="caution">
    <text evidence="6">The sequence shown here is derived from an EMBL/GenBank/DDBJ whole genome shotgun (WGS) entry which is preliminary data.</text>
</comment>
<dbReference type="Gene3D" id="3.30.710.10">
    <property type="entry name" value="Potassium Channel Kv1.1, Chain A"/>
    <property type="match status" value="1"/>
</dbReference>
<dbReference type="InterPro" id="IPR000210">
    <property type="entry name" value="BTB/POZ_dom"/>
</dbReference>
<feature type="domain" description="BTB" evidence="5">
    <location>
        <begin position="611"/>
        <end position="679"/>
    </location>
</feature>
<proteinExistence type="predicted"/>
<dbReference type="InterPro" id="IPR011333">
    <property type="entry name" value="SKP1/BTB/POZ_sf"/>
</dbReference>
<evidence type="ECO:0000256" key="1">
    <source>
        <dbReference type="ARBA" id="ARBA00004906"/>
    </source>
</evidence>
<feature type="compositionally biased region" description="Basic residues" evidence="4">
    <location>
        <begin position="427"/>
        <end position="437"/>
    </location>
</feature>
<feature type="region of interest" description="Disordered" evidence="4">
    <location>
        <begin position="288"/>
        <end position="330"/>
    </location>
</feature>
<evidence type="ECO:0000313" key="6">
    <source>
        <dbReference type="EMBL" id="KAG2452061.1"/>
    </source>
</evidence>
<keyword evidence="3" id="KW-0040">ANK repeat</keyword>
<organism evidence="6 7">
    <name type="scientific">Chlamydomonas schloesseri</name>
    <dbReference type="NCBI Taxonomy" id="2026947"/>
    <lineage>
        <taxon>Eukaryota</taxon>
        <taxon>Viridiplantae</taxon>
        <taxon>Chlorophyta</taxon>
        <taxon>core chlorophytes</taxon>
        <taxon>Chlorophyceae</taxon>
        <taxon>CS clade</taxon>
        <taxon>Chlamydomonadales</taxon>
        <taxon>Chlamydomonadaceae</taxon>
        <taxon>Chlamydomonas</taxon>
    </lineage>
</organism>
<evidence type="ECO:0000313" key="7">
    <source>
        <dbReference type="Proteomes" id="UP000613740"/>
    </source>
</evidence>
<dbReference type="SUPFAM" id="SSF54695">
    <property type="entry name" value="POZ domain"/>
    <property type="match status" value="1"/>
</dbReference>
<dbReference type="Pfam" id="PF00651">
    <property type="entry name" value="BTB"/>
    <property type="match status" value="1"/>
</dbReference>